<dbReference type="InterPro" id="IPR050190">
    <property type="entry name" value="UPF0213_domain"/>
</dbReference>
<feature type="domain" description="GIY-YIG" evidence="1">
    <location>
        <begin position="1"/>
        <end position="77"/>
    </location>
</feature>
<dbReference type="Pfam" id="PF01541">
    <property type="entry name" value="GIY-YIG"/>
    <property type="match status" value="1"/>
</dbReference>
<accession>A0A3B1AEE9</accession>
<dbReference type="SUPFAM" id="SSF82771">
    <property type="entry name" value="GIY-YIG endonuclease"/>
    <property type="match status" value="1"/>
</dbReference>
<dbReference type="PANTHER" id="PTHR34477:SF1">
    <property type="entry name" value="UPF0213 PROTEIN YHBQ"/>
    <property type="match status" value="1"/>
</dbReference>
<dbReference type="InterPro" id="IPR000305">
    <property type="entry name" value="GIY-YIG_endonuc"/>
</dbReference>
<name>A0A3B1AEE9_9ZZZZ</name>
<proteinExistence type="predicted"/>
<gene>
    <name evidence="2" type="ORF">MNBD_GAMMA22-442</name>
</gene>
<protein>
    <submittedName>
        <fullName evidence="2">COG2827: putative endonuclease containing a URI domain</fullName>
    </submittedName>
</protein>
<dbReference type="GO" id="GO:0004519">
    <property type="term" value="F:endonuclease activity"/>
    <property type="evidence" value="ECO:0007669"/>
    <property type="project" value="UniProtKB-KW"/>
</dbReference>
<reference evidence="2" key="1">
    <citation type="submission" date="2018-06" db="EMBL/GenBank/DDBJ databases">
        <authorList>
            <person name="Zhirakovskaya E."/>
        </authorList>
    </citation>
    <scope>NUCLEOTIDE SEQUENCE</scope>
</reference>
<dbReference type="PROSITE" id="PS50164">
    <property type="entry name" value="GIY_YIG"/>
    <property type="match status" value="1"/>
</dbReference>
<keyword evidence="2" id="KW-0378">Hydrolase</keyword>
<dbReference type="EMBL" id="UOFS01000054">
    <property type="protein sequence ID" value="VAX02182.1"/>
    <property type="molecule type" value="Genomic_DNA"/>
</dbReference>
<dbReference type="Gene3D" id="3.40.1440.10">
    <property type="entry name" value="GIY-YIG endonuclease"/>
    <property type="match status" value="1"/>
</dbReference>
<dbReference type="AlphaFoldDB" id="A0A3B1AEE9"/>
<evidence type="ECO:0000313" key="2">
    <source>
        <dbReference type="EMBL" id="VAX02182.1"/>
    </source>
</evidence>
<evidence type="ECO:0000259" key="1">
    <source>
        <dbReference type="PROSITE" id="PS50164"/>
    </source>
</evidence>
<sequence>MWYVYILQCSDTSLYTGITNDIDSRLHAHNHLTTGAKYTRVRRPVVLVYSESCETRSKAQIRESQIKRLSRLKKLNLIAVNQNT</sequence>
<dbReference type="InterPro" id="IPR035901">
    <property type="entry name" value="GIY-YIG_endonuc_sf"/>
</dbReference>
<organism evidence="2">
    <name type="scientific">hydrothermal vent metagenome</name>
    <dbReference type="NCBI Taxonomy" id="652676"/>
    <lineage>
        <taxon>unclassified sequences</taxon>
        <taxon>metagenomes</taxon>
        <taxon>ecological metagenomes</taxon>
    </lineage>
</organism>
<dbReference type="CDD" id="cd10456">
    <property type="entry name" value="GIY-YIG_UPF0213"/>
    <property type="match status" value="1"/>
</dbReference>
<keyword evidence="2" id="KW-0255">Endonuclease</keyword>
<keyword evidence="2" id="KW-0540">Nuclease</keyword>
<dbReference type="PANTHER" id="PTHR34477">
    <property type="entry name" value="UPF0213 PROTEIN YHBQ"/>
    <property type="match status" value="1"/>
</dbReference>